<dbReference type="AlphaFoldDB" id="A0AAV2ZE13"/>
<keyword evidence="3" id="KW-1185">Reference proteome</keyword>
<comment type="caution">
    <text evidence="2">The sequence shown here is derived from an EMBL/GenBank/DDBJ whole genome shotgun (WGS) entry which is preliminary data.</text>
</comment>
<reference evidence="2" key="2">
    <citation type="journal article" date="2023" name="Microbiol Resour">
        <title>Decontamination and Annotation of the Draft Genome Sequence of the Oomycete Lagenidium giganteum ARSEF 373.</title>
        <authorList>
            <person name="Morgan W.R."/>
            <person name="Tartar A."/>
        </authorList>
    </citation>
    <scope>NUCLEOTIDE SEQUENCE</scope>
    <source>
        <strain evidence="2">ARSEF 373</strain>
    </source>
</reference>
<dbReference type="Proteomes" id="UP001146120">
    <property type="component" value="Unassembled WGS sequence"/>
</dbReference>
<reference evidence="2" key="1">
    <citation type="submission" date="2022-11" db="EMBL/GenBank/DDBJ databases">
        <authorList>
            <person name="Morgan W.R."/>
            <person name="Tartar A."/>
        </authorList>
    </citation>
    <scope>NUCLEOTIDE SEQUENCE</scope>
    <source>
        <strain evidence="2">ARSEF 373</strain>
    </source>
</reference>
<gene>
    <name evidence="2" type="ORF">N0F65_004169</name>
</gene>
<feature type="compositionally biased region" description="Low complexity" evidence="1">
    <location>
        <begin position="27"/>
        <end position="46"/>
    </location>
</feature>
<evidence type="ECO:0000313" key="3">
    <source>
        <dbReference type="Proteomes" id="UP001146120"/>
    </source>
</evidence>
<name>A0AAV2ZE13_9STRA</name>
<protein>
    <submittedName>
        <fullName evidence="2">Uncharacterized protein</fullName>
    </submittedName>
</protein>
<evidence type="ECO:0000256" key="1">
    <source>
        <dbReference type="SAM" id="MobiDB-lite"/>
    </source>
</evidence>
<evidence type="ECO:0000313" key="2">
    <source>
        <dbReference type="EMBL" id="DBA03752.1"/>
    </source>
</evidence>
<feature type="region of interest" description="Disordered" evidence="1">
    <location>
        <begin position="19"/>
        <end position="55"/>
    </location>
</feature>
<organism evidence="2 3">
    <name type="scientific">Lagenidium giganteum</name>
    <dbReference type="NCBI Taxonomy" id="4803"/>
    <lineage>
        <taxon>Eukaryota</taxon>
        <taxon>Sar</taxon>
        <taxon>Stramenopiles</taxon>
        <taxon>Oomycota</taxon>
        <taxon>Peronosporomycetes</taxon>
        <taxon>Pythiales</taxon>
        <taxon>Pythiaceae</taxon>
    </lineage>
</organism>
<dbReference type="EMBL" id="DAKRPA010000016">
    <property type="protein sequence ID" value="DBA03752.1"/>
    <property type="molecule type" value="Genomic_DNA"/>
</dbReference>
<proteinExistence type="predicted"/>
<sequence>MSSSSSLISGNESNTSFSNTKWHVEHANSPPHAPSSSMSLSCATSSNDCPSDASTLVLSPSASTNVMFTVSEKSRRENSWHAGRCDAVPIGAVDGTRATLRSTRVDRCKTRNILSCFLSCVSGDERR</sequence>
<accession>A0AAV2ZE13</accession>